<keyword evidence="2" id="KW-0496">Mitochondrion</keyword>
<protein>
    <submittedName>
        <fullName evidence="2">Uncharacterized protein</fullName>
    </submittedName>
</protein>
<keyword evidence="1" id="KW-0732">Signal</keyword>
<sequence length="36" mass="4235">MLAWWLVLAMMLLRVNLKQLALELKDIKQLALELNV</sequence>
<feature type="signal peptide" evidence="1">
    <location>
        <begin position="1"/>
        <end position="17"/>
    </location>
</feature>
<dbReference type="EMBL" id="LKAM01000002">
    <property type="protein sequence ID" value="KUM50113.1"/>
    <property type="molecule type" value="Genomic_DNA"/>
</dbReference>
<proteinExistence type="predicted"/>
<name>A0A101M368_PICGL</name>
<comment type="caution">
    <text evidence="2">The sequence shown here is derived from an EMBL/GenBank/DDBJ whole genome shotgun (WGS) entry which is preliminary data.</text>
</comment>
<geneLocation type="mitochondrion" evidence="2"/>
<organism evidence="2">
    <name type="scientific">Picea glauca</name>
    <name type="common">White spruce</name>
    <name type="synonym">Pinus glauca</name>
    <dbReference type="NCBI Taxonomy" id="3330"/>
    <lineage>
        <taxon>Eukaryota</taxon>
        <taxon>Viridiplantae</taxon>
        <taxon>Streptophyta</taxon>
        <taxon>Embryophyta</taxon>
        <taxon>Tracheophyta</taxon>
        <taxon>Spermatophyta</taxon>
        <taxon>Pinopsida</taxon>
        <taxon>Pinidae</taxon>
        <taxon>Conifers I</taxon>
        <taxon>Pinales</taxon>
        <taxon>Pinaceae</taxon>
        <taxon>Picea</taxon>
    </lineage>
</organism>
<reference evidence="2" key="1">
    <citation type="journal article" date="2015" name="Genome Biol. Evol.">
        <title>Organellar Genomes of White Spruce (Picea glauca): Assembly and Annotation.</title>
        <authorList>
            <person name="Jackman S.D."/>
            <person name="Warren R.L."/>
            <person name="Gibb E.A."/>
            <person name="Vandervalk B.P."/>
            <person name="Mohamadi H."/>
            <person name="Chu J."/>
            <person name="Raymond A."/>
            <person name="Pleasance S."/>
            <person name="Coope R."/>
            <person name="Wildung M.R."/>
            <person name="Ritland C.E."/>
            <person name="Bousquet J."/>
            <person name="Jones S.J."/>
            <person name="Bohlmann J."/>
            <person name="Birol I."/>
        </authorList>
    </citation>
    <scope>NUCLEOTIDE SEQUENCE [LARGE SCALE GENOMIC DNA]</scope>
    <source>
        <tissue evidence="2">Flushing bud</tissue>
    </source>
</reference>
<dbReference type="AlphaFoldDB" id="A0A101M368"/>
<accession>A0A101M368</accession>
<evidence type="ECO:0000256" key="1">
    <source>
        <dbReference type="SAM" id="SignalP"/>
    </source>
</evidence>
<evidence type="ECO:0000313" key="2">
    <source>
        <dbReference type="EMBL" id="KUM50113.1"/>
    </source>
</evidence>
<gene>
    <name evidence="2" type="ORF">ABT39_MTgene3341</name>
</gene>
<feature type="chain" id="PRO_5007100247" evidence="1">
    <location>
        <begin position="18"/>
        <end position="36"/>
    </location>
</feature>